<keyword evidence="3" id="KW-1185">Reference proteome</keyword>
<feature type="compositionally biased region" description="Basic and acidic residues" evidence="1">
    <location>
        <begin position="1"/>
        <end position="12"/>
    </location>
</feature>
<name>A0A2I0HHZ5_PUNGR</name>
<evidence type="ECO:0000313" key="3">
    <source>
        <dbReference type="Proteomes" id="UP000233551"/>
    </source>
</evidence>
<proteinExistence type="predicted"/>
<feature type="compositionally biased region" description="Low complexity" evidence="1">
    <location>
        <begin position="15"/>
        <end position="24"/>
    </location>
</feature>
<accession>A0A2I0HHZ5</accession>
<comment type="caution">
    <text evidence="2">The sequence shown here is derived from an EMBL/GenBank/DDBJ whole genome shotgun (WGS) entry which is preliminary data.</text>
</comment>
<dbReference type="EMBL" id="PGOL01009179">
    <property type="protein sequence ID" value="PKI31120.1"/>
    <property type="molecule type" value="Genomic_DNA"/>
</dbReference>
<dbReference type="AlphaFoldDB" id="A0A2I0HHZ5"/>
<protein>
    <submittedName>
        <fullName evidence="2">Uncharacterized protein</fullName>
    </submittedName>
</protein>
<reference evidence="2 3" key="1">
    <citation type="submission" date="2017-11" db="EMBL/GenBank/DDBJ databases">
        <title>De-novo sequencing of pomegranate (Punica granatum L.) genome.</title>
        <authorList>
            <person name="Akparov Z."/>
            <person name="Amiraslanov A."/>
            <person name="Hajiyeva S."/>
            <person name="Abbasov M."/>
            <person name="Kaur K."/>
            <person name="Hamwieh A."/>
            <person name="Solovyev V."/>
            <person name="Salamov A."/>
            <person name="Braich B."/>
            <person name="Kosarev P."/>
            <person name="Mahmoud A."/>
            <person name="Hajiyev E."/>
            <person name="Babayeva S."/>
            <person name="Izzatullayeva V."/>
            <person name="Mammadov A."/>
            <person name="Mammadov A."/>
            <person name="Sharifova S."/>
            <person name="Ojaghi J."/>
            <person name="Eynullazada K."/>
            <person name="Bayramov B."/>
            <person name="Abdulazimova A."/>
            <person name="Shahmuradov I."/>
        </authorList>
    </citation>
    <scope>NUCLEOTIDE SEQUENCE [LARGE SCALE GENOMIC DNA]</scope>
    <source>
        <strain evidence="3">cv. AG2017</strain>
        <tissue evidence="2">Leaf</tissue>
    </source>
</reference>
<dbReference type="Proteomes" id="UP000233551">
    <property type="component" value="Unassembled WGS sequence"/>
</dbReference>
<sequence>MSHDDYPSRSEEGEVVVGASTPVTTPPTGVAGNFYCCRRQQKSLVTPIGGVLAGIEAPTASHLPSSSLRPYMT</sequence>
<evidence type="ECO:0000313" key="2">
    <source>
        <dbReference type="EMBL" id="PKI31120.1"/>
    </source>
</evidence>
<organism evidence="2 3">
    <name type="scientific">Punica granatum</name>
    <name type="common">Pomegranate</name>
    <dbReference type="NCBI Taxonomy" id="22663"/>
    <lineage>
        <taxon>Eukaryota</taxon>
        <taxon>Viridiplantae</taxon>
        <taxon>Streptophyta</taxon>
        <taxon>Embryophyta</taxon>
        <taxon>Tracheophyta</taxon>
        <taxon>Spermatophyta</taxon>
        <taxon>Magnoliopsida</taxon>
        <taxon>eudicotyledons</taxon>
        <taxon>Gunneridae</taxon>
        <taxon>Pentapetalae</taxon>
        <taxon>rosids</taxon>
        <taxon>malvids</taxon>
        <taxon>Myrtales</taxon>
        <taxon>Lythraceae</taxon>
        <taxon>Punica</taxon>
    </lineage>
</organism>
<feature type="region of interest" description="Disordered" evidence="1">
    <location>
        <begin position="1"/>
        <end position="24"/>
    </location>
</feature>
<gene>
    <name evidence="2" type="ORF">CRG98_048488</name>
</gene>
<evidence type="ECO:0000256" key="1">
    <source>
        <dbReference type="SAM" id="MobiDB-lite"/>
    </source>
</evidence>